<evidence type="ECO:0000256" key="1">
    <source>
        <dbReference type="SAM" id="SignalP"/>
    </source>
</evidence>
<feature type="chain" id="PRO_5007379602" description="Reverse transcriptase domain-containing protein" evidence="1">
    <location>
        <begin position="26"/>
        <end position="105"/>
    </location>
</feature>
<dbReference type="Proteomes" id="UP000030758">
    <property type="component" value="Unassembled WGS sequence"/>
</dbReference>
<reference evidence="3 4" key="1">
    <citation type="journal article" date="2014" name="Nat. Genet.">
        <title>Genome and transcriptome of the porcine whipworm Trichuris suis.</title>
        <authorList>
            <person name="Jex A.R."/>
            <person name="Nejsum P."/>
            <person name="Schwarz E.M."/>
            <person name="Hu L."/>
            <person name="Young N.D."/>
            <person name="Hall R.S."/>
            <person name="Korhonen P.K."/>
            <person name="Liao S."/>
            <person name="Thamsborg S."/>
            <person name="Xia J."/>
            <person name="Xu P."/>
            <person name="Wang S."/>
            <person name="Scheerlinck J.P."/>
            <person name="Hofmann A."/>
            <person name="Sternberg P.W."/>
            <person name="Wang J."/>
            <person name="Gasser R.B."/>
        </authorList>
    </citation>
    <scope>NUCLEOTIDE SEQUENCE [LARGE SCALE GENOMIC DNA]</scope>
    <source>
        <strain evidence="3">DCEP-RM93F</strain>
        <strain evidence="2">DCEP-RM93M</strain>
    </source>
</reference>
<dbReference type="EMBL" id="KL363212">
    <property type="protein sequence ID" value="KFD53986.1"/>
    <property type="molecule type" value="Genomic_DNA"/>
</dbReference>
<proteinExistence type="predicted"/>
<evidence type="ECO:0000313" key="2">
    <source>
        <dbReference type="EMBL" id="KFD53986.1"/>
    </source>
</evidence>
<keyword evidence="4" id="KW-1185">Reference proteome</keyword>
<name>A0A085ND27_9BILA</name>
<dbReference type="EMBL" id="KL367515">
    <property type="protein sequence ID" value="KFD67373.1"/>
    <property type="molecule type" value="Genomic_DNA"/>
</dbReference>
<sequence>MALTTKRVIFLWIDLPVSPLSPVLAEIFMEHLVDKEFDITNAAHVPRFFKRYVDDILAIVETGKGEPFLEYLNSLFPNCVPLPLKRRVGMSYHFSTLWSSEALVG</sequence>
<evidence type="ECO:0000313" key="3">
    <source>
        <dbReference type="EMBL" id="KFD67373.1"/>
    </source>
</evidence>
<accession>A0A085ND27</accession>
<keyword evidence="1" id="KW-0732">Signal</keyword>
<feature type="signal peptide" evidence="1">
    <location>
        <begin position="1"/>
        <end position="25"/>
    </location>
</feature>
<protein>
    <recommendedName>
        <fullName evidence="5">Reverse transcriptase domain-containing protein</fullName>
    </recommendedName>
</protein>
<gene>
    <name evidence="2" type="ORF">M513_05253</name>
    <name evidence="3" type="ORF">M514_05253</name>
</gene>
<evidence type="ECO:0008006" key="5">
    <source>
        <dbReference type="Google" id="ProtNLM"/>
    </source>
</evidence>
<evidence type="ECO:0000313" key="4">
    <source>
        <dbReference type="Proteomes" id="UP000030764"/>
    </source>
</evidence>
<dbReference type="Proteomes" id="UP000030764">
    <property type="component" value="Unassembled WGS sequence"/>
</dbReference>
<dbReference type="AlphaFoldDB" id="A0A085ND27"/>
<organism evidence="3">
    <name type="scientific">Trichuris suis</name>
    <name type="common">pig whipworm</name>
    <dbReference type="NCBI Taxonomy" id="68888"/>
    <lineage>
        <taxon>Eukaryota</taxon>
        <taxon>Metazoa</taxon>
        <taxon>Ecdysozoa</taxon>
        <taxon>Nematoda</taxon>
        <taxon>Enoplea</taxon>
        <taxon>Dorylaimia</taxon>
        <taxon>Trichinellida</taxon>
        <taxon>Trichuridae</taxon>
        <taxon>Trichuris</taxon>
    </lineage>
</organism>